<dbReference type="Pfam" id="PF04572">
    <property type="entry name" value="Gb3_synth"/>
    <property type="match status" value="1"/>
</dbReference>
<dbReference type="InterPro" id="IPR007577">
    <property type="entry name" value="GlycoTrfase_DXD_sugar-bd_CS"/>
</dbReference>
<evidence type="ECO:0000313" key="3">
    <source>
        <dbReference type="EMBL" id="ERN09757.1"/>
    </source>
</evidence>
<dbReference type="OrthoDB" id="409543at2759"/>
<dbReference type="Gene3D" id="3.90.550.20">
    <property type="match status" value="1"/>
</dbReference>
<dbReference type="PANTHER" id="PTHR46781">
    <property type="entry name" value="ALPHA 1,4-GLYCOSYLTRANSFERASE FAMILY PROTEIN"/>
    <property type="match status" value="1"/>
</dbReference>
<keyword evidence="4" id="KW-1185">Reference proteome</keyword>
<dbReference type="EMBL" id="KI392980">
    <property type="protein sequence ID" value="ERN09757.1"/>
    <property type="molecule type" value="Genomic_DNA"/>
</dbReference>
<evidence type="ECO:0000313" key="4">
    <source>
        <dbReference type="Proteomes" id="UP000017836"/>
    </source>
</evidence>
<dbReference type="PANTHER" id="PTHR46781:SF5">
    <property type="entry name" value="ALPHA 1,4-GLYCOSYLTRANSFERASE FAMILY PROTEIN"/>
    <property type="match status" value="1"/>
</dbReference>
<keyword evidence="1" id="KW-0812">Transmembrane</keyword>
<organism evidence="3 4">
    <name type="scientific">Amborella trichopoda</name>
    <dbReference type="NCBI Taxonomy" id="13333"/>
    <lineage>
        <taxon>Eukaryota</taxon>
        <taxon>Viridiplantae</taxon>
        <taxon>Streptophyta</taxon>
        <taxon>Embryophyta</taxon>
        <taxon>Tracheophyta</taxon>
        <taxon>Spermatophyta</taxon>
        <taxon>Magnoliopsida</taxon>
        <taxon>Amborellales</taxon>
        <taxon>Amborellaceae</taxon>
        <taxon>Amborella</taxon>
    </lineage>
</organism>
<dbReference type="STRING" id="13333.W1PIG2"/>
<evidence type="ECO:0000256" key="1">
    <source>
        <dbReference type="SAM" id="Phobius"/>
    </source>
</evidence>
<name>W1PIG2_AMBTC</name>
<dbReference type="SUPFAM" id="SSF53448">
    <property type="entry name" value="Nucleotide-diphospho-sugar transferases"/>
    <property type="match status" value="1"/>
</dbReference>
<gene>
    <name evidence="3" type="ORF">AMTR_s00029p00235780</name>
</gene>
<accession>W1PIG2</accession>
<protein>
    <recommendedName>
        <fullName evidence="2">Alpha 1,4-glycosyltransferase domain-containing protein</fullName>
    </recommendedName>
</protein>
<feature type="transmembrane region" description="Helical" evidence="1">
    <location>
        <begin position="12"/>
        <end position="32"/>
    </location>
</feature>
<proteinExistence type="predicted"/>
<dbReference type="OMA" id="REPNNGI"/>
<feature type="domain" description="Alpha 1,4-glycosyltransferase" evidence="2">
    <location>
        <begin position="282"/>
        <end position="404"/>
    </location>
</feature>
<keyword evidence="1" id="KW-1133">Transmembrane helix</keyword>
<evidence type="ECO:0000259" key="2">
    <source>
        <dbReference type="Pfam" id="PF04572"/>
    </source>
</evidence>
<dbReference type="eggNOG" id="KOG1928">
    <property type="taxonomic scope" value="Eukaryota"/>
</dbReference>
<dbReference type="InterPro" id="IPR044789">
    <property type="entry name" value="Put_A1-4-GlycosylTfrase_plant"/>
</dbReference>
<dbReference type="InterPro" id="IPR029044">
    <property type="entry name" value="Nucleotide-diphossugar_trans"/>
</dbReference>
<dbReference type="Proteomes" id="UP000017836">
    <property type="component" value="Unassembled WGS sequence"/>
</dbReference>
<dbReference type="InterPro" id="IPR007652">
    <property type="entry name" value="A1-4-GlycosylTfrase_dom"/>
</dbReference>
<dbReference type="Pfam" id="PF04488">
    <property type="entry name" value="Gly_transf_sug"/>
    <property type="match status" value="1"/>
</dbReference>
<keyword evidence="1" id="KW-0472">Membrane</keyword>
<reference evidence="4" key="1">
    <citation type="journal article" date="2013" name="Science">
        <title>The Amborella genome and the evolution of flowering plants.</title>
        <authorList>
            <consortium name="Amborella Genome Project"/>
        </authorList>
    </citation>
    <scope>NUCLEOTIDE SEQUENCE [LARGE SCALE GENOMIC DNA]</scope>
</reference>
<dbReference type="HOGENOM" id="CLU_019489_1_0_1"/>
<dbReference type="AlphaFoldDB" id="W1PIG2"/>
<dbReference type="Gramene" id="ERN09757">
    <property type="protein sequence ID" value="ERN09757"/>
    <property type="gene ID" value="AMTR_s00029p00235780"/>
</dbReference>
<sequence>MINFRQPTSFRFSLFTIILLTFFSLLLFLSAFSNFSLIHFPVGLNILPESSVRQPRLHFPILLSIEKETHVPLIKGSDHFLSPLNVSQEERMLWFKENQFRFKIIQDSPISKRFSLRARKFFGVGCELRFFMTWISPAKAFGHREFLSLESLFKAHDKACLLIVSQSMDSRHGKLILRPFREMDFRVLAVTPDLPFLFRNTPAETWFDDLKGGKIDPGEIPFAQNLSNLLRLSVLYKFGGIYLDTDVIVMKKFSNLRNSIGAQTMSLEPGQWSRLNNAMLIFDENHPLLLEFIGEFALTFNGNRWGHNGPYLVSRVASRVHDRPGFNFTVLPPMAFYPVDWIKIGGFFQRPKNPRFSKWVSAKLRQLQQETYAIHLWNRESRKLRIEKGSILGHIISKCCIFCKHVYAS</sequence>